<evidence type="ECO:0000256" key="1">
    <source>
        <dbReference type="SAM" id="MobiDB-lite"/>
    </source>
</evidence>
<keyword evidence="3" id="KW-1185">Reference proteome</keyword>
<evidence type="ECO:0000313" key="2">
    <source>
        <dbReference type="EMBL" id="BAY99855.1"/>
    </source>
</evidence>
<name>A0A1Z4N2B4_9CYAN</name>
<dbReference type="Proteomes" id="UP000218785">
    <property type="component" value="Chromosome"/>
</dbReference>
<sequence length="94" mass="10579">MSSNRYQSNLEWQQVFEVLAEDADNEYAMIDSTIVRAHQHSVGAKGGMRLGKPSDAVRVDCNTCRLRGKGEGEKGQEKTFNPYPLTFSQTKLRV</sequence>
<feature type="region of interest" description="Disordered" evidence="1">
    <location>
        <begin position="66"/>
        <end position="94"/>
    </location>
</feature>
<evidence type="ECO:0000313" key="3">
    <source>
        <dbReference type="Proteomes" id="UP000218785"/>
    </source>
</evidence>
<dbReference type="EMBL" id="AP018248">
    <property type="protein sequence ID" value="BAY99855.1"/>
    <property type="molecule type" value="Genomic_DNA"/>
</dbReference>
<dbReference type="AlphaFoldDB" id="A0A1Z4N2B4"/>
<gene>
    <name evidence="2" type="ORF">NIES37_38380</name>
</gene>
<accession>A0A1Z4N2B4</accession>
<proteinExistence type="predicted"/>
<feature type="compositionally biased region" description="Basic and acidic residues" evidence="1">
    <location>
        <begin position="68"/>
        <end position="77"/>
    </location>
</feature>
<reference evidence="2 3" key="1">
    <citation type="submission" date="2017-06" db="EMBL/GenBank/DDBJ databases">
        <title>Genome sequencing of cyanobaciteial culture collection at National Institute for Environmental Studies (NIES).</title>
        <authorList>
            <person name="Hirose Y."/>
            <person name="Shimura Y."/>
            <person name="Fujisawa T."/>
            <person name="Nakamura Y."/>
            <person name="Kawachi M."/>
        </authorList>
    </citation>
    <scope>NUCLEOTIDE SEQUENCE [LARGE SCALE GENOMIC DNA]</scope>
    <source>
        <strain evidence="2 3">NIES-37</strain>
    </source>
</reference>
<dbReference type="KEGG" id="ttq:NIES37_38380"/>
<organism evidence="2 3">
    <name type="scientific">Tolypothrix tenuis PCC 7101</name>
    <dbReference type="NCBI Taxonomy" id="231146"/>
    <lineage>
        <taxon>Bacteria</taxon>
        <taxon>Bacillati</taxon>
        <taxon>Cyanobacteriota</taxon>
        <taxon>Cyanophyceae</taxon>
        <taxon>Nostocales</taxon>
        <taxon>Tolypothrichaceae</taxon>
        <taxon>Tolypothrix</taxon>
    </lineage>
</organism>
<protein>
    <submittedName>
        <fullName evidence="2">Putative transposase</fullName>
    </submittedName>
</protein>